<protein>
    <recommendedName>
        <fullName evidence="4">DNA-binding protein</fullName>
    </recommendedName>
</protein>
<gene>
    <name evidence="2" type="ORF">CX676_04110</name>
</gene>
<feature type="chain" id="PRO_5014149518" description="DNA-binding protein" evidence="1">
    <location>
        <begin position="24"/>
        <end position="123"/>
    </location>
</feature>
<proteinExistence type="predicted"/>
<organism evidence="2 3">
    <name type="scientific">Paracoccus zhejiangensis</name>
    <dbReference type="NCBI Taxonomy" id="1077935"/>
    <lineage>
        <taxon>Bacteria</taxon>
        <taxon>Pseudomonadati</taxon>
        <taxon>Pseudomonadota</taxon>
        <taxon>Alphaproteobacteria</taxon>
        <taxon>Rhodobacterales</taxon>
        <taxon>Paracoccaceae</taxon>
        <taxon>Paracoccus</taxon>
    </lineage>
</organism>
<keyword evidence="1" id="KW-0732">Signal</keyword>
<name>A0A2H5EVY3_9RHOB</name>
<dbReference type="Proteomes" id="UP000234530">
    <property type="component" value="Chromosome"/>
</dbReference>
<evidence type="ECO:0000256" key="1">
    <source>
        <dbReference type="SAM" id="SignalP"/>
    </source>
</evidence>
<dbReference type="RefSeq" id="WP_101751491.1">
    <property type="nucleotide sequence ID" value="NZ_CP025430.1"/>
</dbReference>
<keyword evidence="3" id="KW-1185">Reference proteome</keyword>
<dbReference type="InterPro" id="IPR046150">
    <property type="entry name" value="DUF6152"/>
</dbReference>
<evidence type="ECO:0008006" key="4">
    <source>
        <dbReference type="Google" id="ProtNLM"/>
    </source>
</evidence>
<sequence>MLSRRTFASALFISLLGARAVTAHHGWRWTSGANIRLTGLIRSARLGNPHGILEVDAEGEIWQVEIGQPWRNERAGLTDADFAPGREVAIEGEPSADPAQRLLKAERLWFEDGVAHDLYPERG</sequence>
<dbReference type="AlphaFoldDB" id="A0A2H5EVY3"/>
<feature type="signal peptide" evidence="1">
    <location>
        <begin position="1"/>
        <end position="23"/>
    </location>
</feature>
<reference evidence="2 3" key="1">
    <citation type="journal article" date="2013" name="Antonie Van Leeuwenhoek">
        <title>Paracoccus zhejiangensis sp. nov., isolated from activated sludge in wastewater-treatment system.</title>
        <authorList>
            <person name="Wu Z.G."/>
            <person name="Zhang D.F."/>
            <person name="Liu Y.L."/>
            <person name="Wang F."/>
            <person name="Jiang X."/>
            <person name="Li C."/>
            <person name="Li S.P."/>
            <person name="Hong Q."/>
            <person name="Li W.J."/>
        </authorList>
    </citation>
    <scope>NUCLEOTIDE SEQUENCE [LARGE SCALE GENOMIC DNA]</scope>
    <source>
        <strain evidence="2 3">J6</strain>
    </source>
</reference>
<accession>A0A2H5EVY3</accession>
<evidence type="ECO:0000313" key="3">
    <source>
        <dbReference type="Proteomes" id="UP000234530"/>
    </source>
</evidence>
<dbReference type="OrthoDB" id="512581at2"/>
<dbReference type="Pfam" id="PF19649">
    <property type="entry name" value="DUF6152"/>
    <property type="match status" value="1"/>
</dbReference>
<dbReference type="KEGG" id="pzh:CX676_04110"/>
<evidence type="ECO:0000313" key="2">
    <source>
        <dbReference type="EMBL" id="AUH63449.1"/>
    </source>
</evidence>
<dbReference type="EMBL" id="CP025430">
    <property type="protein sequence ID" value="AUH63449.1"/>
    <property type="molecule type" value="Genomic_DNA"/>
</dbReference>